<evidence type="ECO:0000256" key="1">
    <source>
        <dbReference type="ARBA" id="ARBA00022617"/>
    </source>
</evidence>
<dbReference type="PROSITE" id="PS51007">
    <property type="entry name" value="CYTC"/>
    <property type="match status" value="1"/>
</dbReference>
<accession>A0A3B0ZW90</accession>
<dbReference type="GO" id="GO:0004130">
    <property type="term" value="F:cytochrome-c peroxidase activity"/>
    <property type="evidence" value="ECO:0007669"/>
    <property type="project" value="TreeGrafter"/>
</dbReference>
<dbReference type="InterPro" id="IPR036909">
    <property type="entry name" value="Cyt_c-like_dom_sf"/>
</dbReference>
<dbReference type="Pfam" id="PF00034">
    <property type="entry name" value="Cytochrom_C"/>
    <property type="match status" value="1"/>
</dbReference>
<dbReference type="GO" id="GO:0009055">
    <property type="term" value="F:electron transfer activity"/>
    <property type="evidence" value="ECO:0007669"/>
    <property type="project" value="InterPro"/>
</dbReference>
<keyword evidence="4" id="KW-0472">Membrane</keyword>
<proteinExistence type="predicted"/>
<evidence type="ECO:0000256" key="3">
    <source>
        <dbReference type="ARBA" id="ARBA00023004"/>
    </source>
</evidence>
<dbReference type="SUPFAM" id="SSF46626">
    <property type="entry name" value="Cytochrome c"/>
    <property type="match status" value="1"/>
</dbReference>
<dbReference type="InterPro" id="IPR009056">
    <property type="entry name" value="Cyt_c-like_dom"/>
</dbReference>
<keyword evidence="3" id="KW-0408">Iron</keyword>
<dbReference type="GO" id="GO:0020037">
    <property type="term" value="F:heme binding"/>
    <property type="evidence" value="ECO:0007669"/>
    <property type="project" value="InterPro"/>
</dbReference>
<feature type="domain" description="Cytochrome c" evidence="5">
    <location>
        <begin position="506"/>
        <end position="610"/>
    </location>
</feature>
<keyword evidence="4" id="KW-1133">Transmembrane helix</keyword>
<keyword evidence="4" id="KW-0812">Transmembrane</keyword>
<evidence type="ECO:0000313" key="6">
    <source>
        <dbReference type="EMBL" id="VAW92313.1"/>
    </source>
</evidence>
<sequence>MKINHIGIARHLRFVPILLVIFSMLSIAANAGASREHKKHDGKKKWKKSIVIKTPVYAAIGGEFSDDPYNPSITIKIPAGALSENAKLIVKRKKKAHEPGGTLTASGAVYKILLKKAHHNKKDKTHLKLHHPIEIALATDSAPQHPQLGEVAIYRNGGWTRMMANFYRASDSMVLTRTKSTKLSLRAVFRTLQARSGPEVDRGRELYMNETWGDEALWGDFFELHKVLNAVTPTDAVNIGAQIDITKVPQFIVDVMLSDDFAAKQAALQDPAVAKILMAADAVIGVKGVYDDPNNPTVMTSVGLSCAICHVKVTPTSFQLEAGADPVPLPIGFPVLGPPNNDLDAGLLLSFTPRVQTGSENVNITEYQTWGPGRVDPRFFPNNPFNDHVFNPSSIPQHWNYIDLAEQGYAATWIGVLQTRPDNHSLASAPECGIDLVLDRNGAWGTPNASIKNIEIGNPLPQEFLDRLVVADSAEPGNDLRKQDLLDVEAFLQSIVSPAPGPFDEAKAEHGWRLFYGKANCAACHSSGEGTGAEGKYFTNIVENPPQGLLSIGIKTPGLRGLMVTAPYFHDGSAATLADVVKRYTSPDIPEVPDLYDDEQAALVEYMKSL</sequence>
<dbReference type="InterPro" id="IPR051395">
    <property type="entry name" value="Cytochrome_c_Peroxidase/MauG"/>
</dbReference>
<organism evidence="6">
    <name type="scientific">hydrothermal vent metagenome</name>
    <dbReference type="NCBI Taxonomy" id="652676"/>
    <lineage>
        <taxon>unclassified sequences</taxon>
        <taxon>metagenomes</taxon>
        <taxon>ecological metagenomes</taxon>
    </lineage>
</organism>
<keyword evidence="2" id="KW-0479">Metal-binding</keyword>
<evidence type="ECO:0000256" key="4">
    <source>
        <dbReference type="SAM" id="Phobius"/>
    </source>
</evidence>
<dbReference type="PANTHER" id="PTHR30600">
    <property type="entry name" value="CYTOCHROME C PEROXIDASE-RELATED"/>
    <property type="match status" value="1"/>
</dbReference>
<feature type="transmembrane region" description="Helical" evidence="4">
    <location>
        <begin position="12"/>
        <end position="33"/>
    </location>
</feature>
<reference evidence="6" key="1">
    <citation type="submission" date="2018-06" db="EMBL/GenBank/DDBJ databases">
        <authorList>
            <person name="Zhirakovskaya E."/>
        </authorList>
    </citation>
    <scope>NUCLEOTIDE SEQUENCE</scope>
</reference>
<evidence type="ECO:0000256" key="2">
    <source>
        <dbReference type="ARBA" id="ARBA00022723"/>
    </source>
</evidence>
<dbReference type="AlphaFoldDB" id="A0A3B0ZW90"/>
<name>A0A3B0ZW90_9ZZZZ</name>
<evidence type="ECO:0000259" key="5">
    <source>
        <dbReference type="PROSITE" id="PS51007"/>
    </source>
</evidence>
<dbReference type="Gene3D" id="1.10.760.10">
    <property type="entry name" value="Cytochrome c-like domain"/>
    <property type="match status" value="1"/>
</dbReference>
<protein>
    <recommendedName>
        <fullName evidence="5">Cytochrome c domain-containing protein</fullName>
    </recommendedName>
</protein>
<dbReference type="EMBL" id="UOFR01000014">
    <property type="protein sequence ID" value="VAW92313.1"/>
    <property type="molecule type" value="Genomic_DNA"/>
</dbReference>
<keyword evidence="1" id="KW-0349">Heme</keyword>
<dbReference type="GO" id="GO:0046872">
    <property type="term" value="F:metal ion binding"/>
    <property type="evidence" value="ECO:0007669"/>
    <property type="project" value="UniProtKB-KW"/>
</dbReference>
<gene>
    <name evidence="6" type="ORF">MNBD_GAMMA21-1209</name>
</gene>